<dbReference type="OrthoDB" id="9806180at2"/>
<evidence type="ECO:0000256" key="1">
    <source>
        <dbReference type="ARBA" id="ARBA00010515"/>
    </source>
</evidence>
<dbReference type="PANTHER" id="PTHR48081:SF30">
    <property type="entry name" value="ACETYL-HYDROLASE LIPR-RELATED"/>
    <property type="match status" value="1"/>
</dbReference>
<gene>
    <name evidence="4" type="ORF">EXY23_12240</name>
</gene>
<dbReference type="RefSeq" id="WP_132289183.1">
    <property type="nucleotide sequence ID" value="NZ_SKBM01000010.1"/>
</dbReference>
<reference evidence="4 5" key="1">
    <citation type="submission" date="2019-03" db="EMBL/GenBank/DDBJ databases">
        <title>Paracraurococcus aquatilis NE82 genome sequence.</title>
        <authorList>
            <person name="Zhao Y."/>
            <person name="Du Z."/>
        </authorList>
    </citation>
    <scope>NUCLEOTIDE SEQUENCE [LARGE SCALE GENOMIC DNA]</scope>
    <source>
        <strain evidence="4 5">NE82</strain>
    </source>
</reference>
<evidence type="ECO:0000259" key="3">
    <source>
        <dbReference type="Pfam" id="PF07859"/>
    </source>
</evidence>
<dbReference type="InterPro" id="IPR002168">
    <property type="entry name" value="Lipase_GDXG_HIS_AS"/>
</dbReference>
<evidence type="ECO:0000256" key="2">
    <source>
        <dbReference type="ARBA" id="ARBA00022801"/>
    </source>
</evidence>
<dbReference type="PANTHER" id="PTHR48081">
    <property type="entry name" value="AB HYDROLASE SUPERFAMILY PROTEIN C4A8.06C"/>
    <property type="match status" value="1"/>
</dbReference>
<keyword evidence="2 4" id="KW-0378">Hydrolase</keyword>
<dbReference type="SUPFAM" id="SSF53474">
    <property type="entry name" value="alpha/beta-Hydrolases"/>
    <property type="match status" value="1"/>
</dbReference>
<comment type="caution">
    <text evidence="4">The sequence shown here is derived from an EMBL/GenBank/DDBJ whole genome shotgun (WGS) entry which is preliminary data.</text>
</comment>
<feature type="domain" description="Alpha/beta hydrolase fold-3" evidence="3">
    <location>
        <begin position="72"/>
        <end position="273"/>
    </location>
</feature>
<accession>A0A4R4DMD6</accession>
<comment type="similarity">
    <text evidence="1">Belongs to the 'GDXG' lipolytic enzyme family.</text>
</comment>
<dbReference type="PROSITE" id="PS50152">
    <property type="entry name" value="25A_SYNTH_3"/>
    <property type="match status" value="1"/>
</dbReference>
<dbReference type="Pfam" id="PF07859">
    <property type="entry name" value="Abhydrolase_3"/>
    <property type="match status" value="1"/>
</dbReference>
<keyword evidence="5" id="KW-1185">Reference proteome</keyword>
<sequence>MPSRQIDPEIQVIRDLLASRPRPPELAERRRRLDALGGSYPLPGDVRVESTTAGGVPAEWTATPGADAARVLLFLHGGGYVSGSLASHRPMVAEAGRQAGLRTLALDYRLAPEHPFPAALEDAVAGYRHLLESGFAPGRIAIGGDSAGGGLTAATLLALRDRGLPLPGCAWLVSPWVDLESASASMESKAATDPMVQKPYLLEIAAMYRGAADARTPLVSPLHAELHGLPPLLVQVGSAETLLNEGVAFAGKAGAAEVAVTLEIWPDMIHVWHLFHPQLAAGRRALAKAGAFIREHLAG</sequence>
<dbReference type="InterPro" id="IPR029058">
    <property type="entry name" value="AB_hydrolase_fold"/>
</dbReference>
<protein>
    <submittedName>
        <fullName evidence="4">Alpha/beta hydrolase</fullName>
    </submittedName>
</protein>
<dbReference type="InterPro" id="IPR013094">
    <property type="entry name" value="AB_hydrolase_3"/>
</dbReference>
<dbReference type="Proteomes" id="UP000295023">
    <property type="component" value="Unassembled WGS sequence"/>
</dbReference>
<dbReference type="AlphaFoldDB" id="A0A4R4DMD6"/>
<evidence type="ECO:0000313" key="4">
    <source>
        <dbReference type="EMBL" id="TCZ61308.1"/>
    </source>
</evidence>
<dbReference type="InterPro" id="IPR050300">
    <property type="entry name" value="GDXG_lipolytic_enzyme"/>
</dbReference>
<dbReference type="EMBL" id="SKBM01000010">
    <property type="protein sequence ID" value="TCZ61308.1"/>
    <property type="molecule type" value="Genomic_DNA"/>
</dbReference>
<proteinExistence type="inferred from homology"/>
<dbReference type="GO" id="GO:0004806">
    <property type="term" value="F:triacylglycerol lipase activity"/>
    <property type="evidence" value="ECO:0007669"/>
    <property type="project" value="TreeGrafter"/>
</dbReference>
<evidence type="ECO:0000313" key="5">
    <source>
        <dbReference type="Proteomes" id="UP000295023"/>
    </source>
</evidence>
<dbReference type="PROSITE" id="PS01173">
    <property type="entry name" value="LIPASE_GDXG_HIS"/>
    <property type="match status" value="1"/>
</dbReference>
<name>A0A4R4DMD6_9PROT</name>
<organism evidence="4 5">
    <name type="scientific">Roseicella aquatilis</name>
    <dbReference type="NCBI Taxonomy" id="2527868"/>
    <lineage>
        <taxon>Bacteria</taxon>
        <taxon>Pseudomonadati</taxon>
        <taxon>Pseudomonadota</taxon>
        <taxon>Alphaproteobacteria</taxon>
        <taxon>Acetobacterales</taxon>
        <taxon>Roseomonadaceae</taxon>
        <taxon>Roseicella</taxon>
    </lineage>
</organism>
<dbReference type="Gene3D" id="3.40.50.1820">
    <property type="entry name" value="alpha/beta hydrolase"/>
    <property type="match status" value="1"/>
</dbReference>